<evidence type="ECO:0000313" key="2">
    <source>
        <dbReference type="Proteomes" id="UP001446871"/>
    </source>
</evidence>
<accession>A0ABR1U497</accession>
<keyword evidence="2" id="KW-1185">Reference proteome</keyword>
<comment type="caution">
    <text evidence="1">The sequence shown here is derived from an EMBL/GenBank/DDBJ whole genome shotgun (WGS) entry which is preliminary data.</text>
</comment>
<dbReference type="Proteomes" id="UP001446871">
    <property type="component" value="Unassembled WGS sequence"/>
</dbReference>
<evidence type="ECO:0000313" key="1">
    <source>
        <dbReference type="EMBL" id="KAK8052910.1"/>
    </source>
</evidence>
<name>A0ABR1U497_9PEZI</name>
<proteinExistence type="predicted"/>
<protein>
    <submittedName>
        <fullName evidence="1">Uncharacterized protein</fullName>
    </submittedName>
</protein>
<sequence length="115" mass="12945">MGGGLDRYASAQFRSRSYGYPLLPSQQLIFPLAPVNHCLLHIYLFRAVLCHWYQASGDLAGALLHAADPEGDVEAKADVVHPHIVVDELQGRKSPLSEYTMRCFTRIDRPVRLLR</sequence>
<reference evidence="1 2" key="1">
    <citation type="submission" date="2023-01" db="EMBL/GenBank/DDBJ databases">
        <title>Analysis of 21 Apiospora genomes using comparative genomics revels a genus with tremendous synthesis potential of carbohydrate active enzymes and secondary metabolites.</title>
        <authorList>
            <person name="Sorensen T."/>
        </authorList>
    </citation>
    <scope>NUCLEOTIDE SEQUENCE [LARGE SCALE GENOMIC DNA]</scope>
    <source>
        <strain evidence="1 2">CBS 83171</strain>
    </source>
</reference>
<gene>
    <name evidence="1" type="ORF">PG996_012211</name>
</gene>
<dbReference type="EMBL" id="JAQQWM010000008">
    <property type="protein sequence ID" value="KAK8052910.1"/>
    <property type="molecule type" value="Genomic_DNA"/>
</dbReference>
<organism evidence="1 2">
    <name type="scientific">Apiospora saccharicola</name>
    <dbReference type="NCBI Taxonomy" id="335842"/>
    <lineage>
        <taxon>Eukaryota</taxon>
        <taxon>Fungi</taxon>
        <taxon>Dikarya</taxon>
        <taxon>Ascomycota</taxon>
        <taxon>Pezizomycotina</taxon>
        <taxon>Sordariomycetes</taxon>
        <taxon>Xylariomycetidae</taxon>
        <taxon>Amphisphaeriales</taxon>
        <taxon>Apiosporaceae</taxon>
        <taxon>Apiospora</taxon>
    </lineage>
</organism>